<evidence type="ECO:0000256" key="5">
    <source>
        <dbReference type="ARBA" id="ARBA00022840"/>
    </source>
</evidence>
<dbReference type="PROSITE" id="PS50011">
    <property type="entry name" value="PROTEIN_KINASE_DOM"/>
    <property type="match status" value="1"/>
</dbReference>
<name>A0AAD8KL82_TARER</name>
<reference evidence="11" key="1">
    <citation type="journal article" date="2023" name="bioRxiv">
        <title>Improved chromosome-level genome assembly for marigold (Tagetes erecta).</title>
        <authorList>
            <person name="Jiang F."/>
            <person name="Yuan L."/>
            <person name="Wang S."/>
            <person name="Wang H."/>
            <person name="Xu D."/>
            <person name="Wang A."/>
            <person name="Fan W."/>
        </authorList>
    </citation>
    <scope>NUCLEOTIDE SEQUENCE</scope>
    <source>
        <strain evidence="11">WSJ</strain>
        <tissue evidence="11">Leaf</tissue>
    </source>
</reference>
<dbReference type="GO" id="GO:0005524">
    <property type="term" value="F:ATP binding"/>
    <property type="evidence" value="ECO:0007669"/>
    <property type="project" value="UniProtKB-UniRule"/>
</dbReference>
<evidence type="ECO:0000256" key="2">
    <source>
        <dbReference type="ARBA" id="ARBA00022679"/>
    </source>
</evidence>
<organism evidence="11 12">
    <name type="scientific">Tagetes erecta</name>
    <name type="common">African marigold</name>
    <dbReference type="NCBI Taxonomy" id="13708"/>
    <lineage>
        <taxon>Eukaryota</taxon>
        <taxon>Viridiplantae</taxon>
        <taxon>Streptophyta</taxon>
        <taxon>Embryophyta</taxon>
        <taxon>Tracheophyta</taxon>
        <taxon>Spermatophyta</taxon>
        <taxon>Magnoliopsida</taxon>
        <taxon>eudicotyledons</taxon>
        <taxon>Gunneridae</taxon>
        <taxon>Pentapetalae</taxon>
        <taxon>asterids</taxon>
        <taxon>campanulids</taxon>
        <taxon>Asterales</taxon>
        <taxon>Asteraceae</taxon>
        <taxon>Asteroideae</taxon>
        <taxon>Heliantheae alliance</taxon>
        <taxon>Tageteae</taxon>
        <taxon>Tagetes</taxon>
    </lineage>
</organism>
<comment type="catalytic activity">
    <reaction evidence="6">
        <text>L-threonyl-[protein] + ATP = O-phospho-L-threonyl-[protein] + ADP + H(+)</text>
        <dbReference type="Rhea" id="RHEA:46608"/>
        <dbReference type="Rhea" id="RHEA-COMP:11060"/>
        <dbReference type="Rhea" id="RHEA-COMP:11605"/>
        <dbReference type="ChEBI" id="CHEBI:15378"/>
        <dbReference type="ChEBI" id="CHEBI:30013"/>
        <dbReference type="ChEBI" id="CHEBI:30616"/>
        <dbReference type="ChEBI" id="CHEBI:61977"/>
        <dbReference type="ChEBI" id="CHEBI:456216"/>
        <dbReference type="EC" id="2.7.11.1"/>
    </reaction>
</comment>
<dbReference type="AlphaFoldDB" id="A0AAD8KL82"/>
<dbReference type="FunFam" id="1.10.510.10:FF:000095">
    <property type="entry name" value="protein STRUBBELIG-RECEPTOR FAMILY 8"/>
    <property type="match status" value="1"/>
</dbReference>
<dbReference type="EC" id="2.7.11.1" evidence="1"/>
<keyword evidence="3 8" id="KW-0547">Nucleotide-binding</keyword>
<gene>
    <name evidence="11" type="ORF">QVD17_20443</name>
</gene>
<comment type="catalytic activity">
    <reaction evidence="7">
        <text>L-seryl-[protein] + ATP = O-phospho-L-seryl-[protein] + ADP + H(+)</text>
        <dbReference type="Rhea" id="RHEA:17989"/>
        <dbReference type="Rhea" id="RHEA-COMP:9863"/>
        <dbReference type="Rhea" id="RHEA-COMP:11604"/>
        <dbReference type="ChEBI" id="CHEBI:15378"/>
        <dbReference type="ChEBI" id="CHEBI:29999"/>
        <dbReference type="ChEBI" id="CHEBI:30616"/>
        <dbReference type="ChEBI" id="CHEBI:83421"/>
        <dbReference type="ChEBI" id="CHEBI:456216"/>
        <dbReference type="EC" id="2.7.11.1"/>
    </reaction>
</comment>
<proteinExistence type="predicted"/>
<dbReference type="CDD" id="cd14066">
    <property type="entry name" value="STKc_IRAK"/>
    <property type="match status" value="1"/>
</dbReference>
<evidence type="ECO:0000256" key="8">
    <source>
        <dbReference type="PROSITE-ProRule" id="PRU10141"/>
    </source>
</evidence>
<feature type="region of interest" description="Disordered" evidence="9">
    <location>
        <begin position="386"/>
        <end position="423"/>
    </location>
</feature>
<evidence type="ECO:0000313" key="11">
    <source>
        <dbReference type="EMBL" id="KAK1425099.1"/>
    </source>
</evidence>
<dbReference type="Proteomes" id="UP001229421">
    <property type="component" value="Unassembled WGS sequence"/>
</dbReference>
<comment type="caution">
    <text evidence="11">The sequence shown here is derived from an EMBL/GenBank/DDBJ whole genome shotgun (WGS) entry which is preliminary data.</text>
</comment>
<evidence type="ECO:0000256" key="9">
    <source>
        <dbReference type="SAM" id="MobiDB-lite"/>
    </source>
</evidence>
<evidence type="ECO:0000256" key="6">
    <source>
        <dbReference type="ARBA" id="ARBA00047899"/>
    </source>
</evidence>
<accession>A0AAD8KL82</accession>
<dbReference type="InterPro" id="IPR017441">
    <property type="entry name" value="Protein_kinase_ATP_BS"/>
</dbReference>
<feature type="region of interest" description="Disordered" evidence="9">
    <location>
        <begin position="40"/>
        <end position="71"/>
    </location>
</feature>
<keyword evidence="5 8" id="KW-0067">ATP-binding</keyword>
<dbReference type="PROSITE" id="PS00107">
    <property type="entry name" value="PROTEIN_KINASE_ATP"/>
    <property type="match status" value="1"/>
</dbReference>
<dbReference type="EMBL" id="JAUHHV010000005">
    <property type="protein sequence ID" value="KAK1425099.1"/>
    <property type="molecule type" value="Genomic_DNA"/>
</dbReference>
<keyword evidence="12" id="KW-1185">Reference proteome</keyword>
<sequence length="453" mass="51159">MYKAFKNKMKCFHYFKDKSRSRVQRSAPILKEETDLRISDDVSSKDRFTKSSGSANSNKDRVTKSSGSANSPRGIVELYEEKAGKLRVFTYAELRQATNDFARLRKIGEGGFGCVYKGSIKPVDGNGVPIVVAVKKLNRDGFQGHKQWVAEVQFLGVVDHPNLVKLIGYCATDGDRGIQRLLVYEYMPNKSLEDHLFRNSHEALPWQRRLQIMLGAARGLAYLHEELEAQVIFRDFKTSNILLDKDFNPKLSDFGLAREGPAEGKTHVSTAVMGTHGYAAPDYIETGHLTAKSDVWSFGIVLYEILTGRKSLERNRPKQDQKLLDWVRRYPINSKKFGIIIDPRLEAQYSLTAARKIAKLADSCLLKNAKDRPKMSQVVESLRHIIEESTEGSPSNKKFDRVEDESEELTEKSKLKEASESSKRRLAQLAKLSEHVGGVSKKGFMVMHRAKVS</sequence>
<dbReference type="Pfam" id="PF00069">
    <property type="entry name" value="Pkinase"/>
    <property type="match status" value="1"/>
</dbReference>
<keyword evidence="4" id="KW-0418">Kinase</keyword>
<dbReference type="GO" id="GO:0004674">
    <property type="term" value="F:protein serine/threonine kinase activity"/>
    <property type="evidence" value="ECO:0007669"/>
    <property type="project" value="UniProtKB-EC"/>
</dbReference>
<dbReference type="PANTHER" id="PTHR45621">
    <property type="entry name" value="OS01G0588500 PROTEIN-RELATED"/>
    <property type="match status" value="1"/>
</dbReference>
<evidence type="ECO:0000256" key="3">
    <source>
        <dbReference type="ARBA" id="ARBA00022741"/>
    </source>
</evidence>
<evidence type="ECO:0000256" key="7">
    <source>
        <dbReference type="ARBA" id="ARBA00048679"/>
    </source>
</evidence>
<feature type="domain" description="Protein kinase" evidence="10">
    <location>
        <begin position="101"/>
        <end position="387"/>
    </location>
</feature>
<dbReference type="InterPro" id="IPR050823">
    <property type="entry name" value="Plant_Ser_Thr_Prot_Kinase"/>
</dbReference>
<dbReference type="Gene3D" id="3.30.200.20">
    <property type="entry name" value="Phosphorylase Kinase, domain 1"/>
    <property type="match status" value="1"/>
</dbReference>
<feature type="compositionally biased region" description="Basic and acidic residues" evidence="9">
    <location>
        <begin position="409"/>
        <end position="423"/>
    </location>
</feature>
<evidence type="ECO:0000256" key="1">
    <source>
        <dbReference type="ARBA" id="ARBA00012513"/>
    </source>
</evidence>
<evidence type="ECO:0000256" key="4">
    <source>
        <dbReference type="ARBA" id="ARBA00022777"/>
    </source>
</evidence>
<feature type="binding site" evidence="8">
    <location>
        <position position="136"/>
    </location>
    <ligand>
        <name>ATP</name>
        <dbReference type="ChEBI" id="CHEBI:30616"/>
    </ligand>
</feature>
<dbReference type="Gene3D" id="1.10.510.10">
    <property type="entry name" value="Transferase(Phosphotransferase) domain 1"/>
    <property type="match status" value="1"/>
</dbReference>
<keyword evidence="2" id="KW-0808">Transferase</keyword>
<dbReference type="FunFam" id="3.30.200.20:FF:000228">
    <property type="entry name" value="Serine/threonine-protein kinase BIK1"/>
    <property type="match status" value="1"/>
</dbReference>
<protein>
    <recommendedName>
        <fullName evidence="1">non-specific serine/threonine protein kinase</fullName>
        <ecNumber evidence="1">2.7.11.1</ecNumber>
    </recommendedName>
</protein>
<evidence type="ECO:0000313" key="12">
    <source>
        <dbReference type="Proteomes" id="UP001229421"/>
    </source>
</evidence>
<dbReference type="InterPro" id="IPR011009">
    <property type="entry name" value="Kinase-like_dom_sf"/>
</dbReference>
<dbReference type="SUPFAM" id="SSF56112">
    <property type="entry name" value="Protein kinase-like (PK-like)"/>
    <property type="match status" value="1"/>
</dbReference>
<evidence type="ECO:0000259" key="10">
    <source>
        <dbReference type="PROSITE" id="PS50011"/>
    </source>
</evidence>
<feature type="compositionally biased region" description="Basic and acidic residues" evidence="9">
    <location>
        <begin position="40"/>
        <end position="49"/>
    </location>
</feature>
<dbReference type="InterPro" id="IPR000719">
    <property type="entry name" value="Prot_kinase_dom"/>
</dbReference>